<name>A0A840C3U1_9HYPH</name>
<organism evidence="1 2">
    <name type="scientific">Chelatococcus caeni</name>
    <dbReference type="NCBI Taxonomy" id="1348468"/>
    <lineage>
        <taxon>Bacteria</taxon>
        <taxon>Pseudomonadati</taxon>
        <taxon>Pseudomonadota</taxon>
        <taxon>Alphaproteobacteria</taxon>
        <taxon>Hyphomicrobiales</taxon>
        <taxon>Chelatococcaceae</taxon>
        <taxon>Chelatococcus</taxon>
    </lineage>
</organism>
<protein>
    <submittedName>
        <fullName evidence="1">Uncharacterized protein</fullName>
    </submittedName>
</protein>
<accession>A0A840C3U1</accession>
<keyword evidence="2" id="KW-1185">Reference proteome</keyword>
<evidence type="ECO:0000313" key="2">
    <source>
        <dbReference type="Proteomes" id="UP000577362"/>
    </source>
</evidence>
<gene>
    <name evidence="1" type="ORF">GGR16_002640</name>
</gene>
<dbReference type="Proteomes" id="UP000577362">
    <property type="component" value="Unassembled WGS sequence"/>
</dbReference>
<reference evidence="1 2" key="1">
    <citation type="submission" date="2020-08" db="EMBL/GenBank/DDBJ databases">
        <title>Genomic Encyclopedia of Type Strains, Phase IV (KMG-IV): sequencing the most valuable type-strain genomes for metagenomic binning, comparative biology and taxonomic classification.</title>
        <authorList>
            <person name="Goeker M."/>
        </authorList>
    </citation>
    <scope>NUCLEOTIDE SEQUENCE [LARGE SCALE GENOMIC DNA]</scope>
    <source>
        <strain evidence="1 2">DSM 103737</strain>
    </source>
</reference>
<comment type="caution">
    <text evidence="1">The sequence shown here is derived from an EMBL/GenBank/DDBJ whole genome shotgun (WGS) entry which is preliminary data.</text>
</comment>
<sequence length="89" mass="9616">MTIRRSDANSANTQVSISHRLNLPRSHIDALAAHAARLREDPEYLAQKRRKAAFVGGLTGRRNIPVTLPRVGFAEGGDAAAPTEAGRDE</sequence>
<dbReference type="RefSeq" id="WP_183316907.1">
    <property type="nucleotide sequence ID" value="NZ_JACIEN010000003.1"/>
</dbReference>
<proteinExistence type="predicted"/>
<evidence type="ECO:0000313" key="1">
    <source>
        <dbReference type="EMBL" id="MBB4017606.1"/>
    </source>
</evidence>
<dbReference type="AlphaFoldDB" id="A0A840C3U1"/>
<dbReference type="EMBL" id="JACIEN010000003">
    <property type="protein sequence ID" value="MBB4017606.1"/>
    <property type="molecule type" value="Genomic_DNA"/>
</dbReference>